<dbReference type="InterPro" id="IPR029058">
    <property type="entry name" value="AB_hydrolase_fold"/>
</dbReference>
<dbReference type="Gene3D" id="3.40.50.1820">
    <property type="entry name" value="alpha/beta hydrolase"/>
    <property type="match status" value="1"/>
</dbReference>
<dbReference type="PRINTS" id="PR00862">
    <property type="entry name" value="PROLIGOPTASE"/>
</dbReference>
<dbReference type="EMBL" id="JALKFT010000025">
    <property type="protein sequence ID" value="MCK9878028.1"/>
    <property type="molecule type" value="Genomic_DNA"/>
</dbReference>
<dbReference type="PANTHER" id="PTHR42881">
    <property type="entry name" value="PROLYL ENDOPEPTIDASE"/>
    <property type="match status" value="1"/>
</dbReference>
<dbReference type="SUPFAM" id="SSF50993">
    <property type="entry name" value="Peptidase/esterase 'gauge' domain"/>
    <property type="match status" value="1"/>
</dbReference>
<evidence type="ECO:0000313" key="7">
    <source>
        <dbReference type="Proteomes" id="UP001201873"/>
    </source>
</evidence>
<evidence type="ECO:0000259" key="5">
    <source>
        <dbReference type="Pfam" id="PF02897"/>
    </source>
</evidence>
<name>A0ABT0K3Z3_9ACTN</name>
<evidence type="ECO:0000313" key="6">
    <source>
        <dbReference type="EMBL" id="MCK9878028.1"/>
    </source>
</evidence>
<dbReference type="Pfam" id="PF02897">
    <property type="entry name" value="Peptidase_S9_N"/>
    <property type="match status" value="1"/>
</dbReference>
<dbReference type="InterPro" id="IPR001375">
    <property type="entry name" value="Peptidase_S9_cat"/>
</dbReference>
<feature type="domain" description="Peptidase S9 prolyl oligopeptidase catalytic" evidence="4">
    <location>
        <begin position="494"/>
        <end position="696"/>
    </location>
</feature>
<protein>
    <submittedName>
        <fullName evidence="6">Prolyl oligopeptidase family serine peptidase</fullName>
    </submittedName>
</protein>
<accession>A0ABT0K3Z3</accession>
<dbReference type="RefSeq" id="WP_248826183.1">
    <property type="nucleotide sequence ID" value="NZ_JALKFT010000025.1"/>
</dbReference>
<dbReference type="InterPro" id="IPR051167">
    <property type="entry name" value="Prolyl_oligopep/macrocyclase"/>
</dbReference>
<evidence type="ECO:0000259" key="4">
    <source>
        <dbReference type="Pfam" id="PF00326"/>
    </source>
</evidence>
<keyword evidence="1" id="KW-0645">Protease</keyword>
<dbReference type="Proteomes" id="UP001201873">
    <property type="component" value="Unassembled WGS sequence"/>
</dbReference>
<dbReference type="Pfam" id="PF00326">
    <property type="entry name" value="Peptidase_S9"/>
    <property type="match status" value="1"/>
</dbReference>
<keyword evidence="7" id="KW-1185">Reference proteome</keyword>
<keyword evidence="2" id="KW-0378">Hydrolase</keyword>
<dbReference type="InterPro" id="IPR002470">
    <property type="entry name" value="Peptidase_S9A"/>
</dbReference>
<organism evidence="6 7">
    <name type="scientific">Frankia umida</name>
    <dbReference type="NCBI Taxonomy" id="573489"/>
    <lineage>
        <taxon>Bacteria</taxon>
        <taxon>Bacillati</taxon>
        <taxon>Actinomycetota</taxon>
        <taxon>Actinomycetes</taxon>
        <taxon>Frankiales</taxon>
        <taxon>Frankiaceae</taxon>
        <taxon>Frankia</taxon>
    </lineage>
</organism>
<keyword evidence="3" id="KW-0720">Serine protease</keyword>
<comment type="caution">
    <text evidence="6">The sequence shown here is derived from an EMBL/GenBank/DDBJ whole genome shotgun (WGS) entry which is preliminary data.</text>
</comment>
<gene>
    <name evidence="6" type="ORF">MXD59_20010</name>
</gene>
<dbReference type="PANTHER" id="PTHR42881:SF13">
    <property type="entry name" value="PROLYL ENDOPEPTIDASE"/>
    <property type="match status" value="1"/>
</dbReference>
<dbReference type="Gene3D" id="2.130.10.120">
    <property type="entry name" value="Prolyl oligopeptidase, N-terminal domain"/>
    <property type="match status" value="1"/>
</dbReference>
<dbReference type="InterPro" id="IPR023302">
    <property type="entry name" value="Pept_S9A_N"/>
</dbReference>
<evidence type="ECO:0000256" key="2">
    <source>
        <dbReference type="ARBA" id="ARBA00022801"/>
    </source>
</evidence>
<dbReference type="SUPFAM" id="SSF53474">
    <property type="entry name" value="alpha/beta-Hydrolases"/>
    <property type="match status" value="1"/>
</dbReference>
<sequence>MADDDAYQLPDDPYQWLEDVLGDEALTWVRERNAETSAELAESDRFTALRGEIREVLDADDRIPYPVRRGEHLYNFWRDAAHPRGLWRRTTLASYRTAEPAWEIVLDVDALGAAEDENWVWHGAQVLRPGYRRALVSLSRGGADASVIREFDLVDKAFVADGFTLPEAKSSVGWIDLDRIYVGTDVGEGTLTASGYPRLVQEWRRGTPLSEAVTVFEGKHEDVSVNAYHDPTEGHEHDIIHRSIDFYRDETYLRTPSGLVQLDVPDDAHSSIHRTWLLVTTRSQWSVDGNVYPSGALLALDLSAFLTGRRDFDVLFAPDEHTSLEYHTWTRHHLIIGTLRDVRTELTVRTPGPDGWTSTVLTGLPDTGAVYISDTNPDDDDEYLLTASGYLQPATLYRAELTPASGGQPEILKQAPAFFPTDGQSVHQYFAVSDDGTRVPYTVVGPSRTHTPTGDVPSDEPGNAAAGGPTLLYGYGGFEVSLTPGYSGTIGRTWLARGGTYVVANIRGGGEYGPDWHQAALRENRLRAYEDFAAVARDLVARGITTPRQLGIEGGSNGGLLMGVMLTRYPELFGAVVCSVPLLDMRRYHLLLAGASWVAEYGDPDDPDDWAFISEYSPYQNARPEHRYPAALFTTSTRDDRVHPGHARKMVARLREHGQNVRYYENIEGGHGGAADNEQLAHVSALTYEFLWRTLAATETH</sequence>
<evidence type="ECO:0000256" key="1">
    <source>
        <dbReference type="ARBA" id="ARBA00022670"/>
    </source>
</evidence>
<reference evidence="6 7" key="1">
    <citation type="submission" date="2022-04" db="EMBL/GenBank/DDBJ databases">
        <title>Genome diversity in the genus Frankia.</title>
        <authorList>
            <person name="Carlos-Shanley C."/>
            <person name="Hahn D."/>
        </authorList>
    </citation>
    <scope>NUCLEOTIDE SEQUENCE [LARGE SCALE GENOMIC DNA]</scope>
    <source>
        <strain evidence="6 7">Ag45/Mut15</strain>
    </source>
</reference>
<evidence type="ECO:0000256" key="3">
    <source>
        <dbReference type="ARBA" id="ARBA00022825"/>
    </source>
</evidence>
<proteinExistence type="predicted"/>
<feature type="domain" description="Peptidase S9A N-terminal" evidence="5">
    <location>
        <begin position="12"/>
        <end position="402"/>
    </location>
</feature>